<dbReference type="Proteomes" id="UP000028582">
    <property type="component" value="Unassembled WGS sequence"/>
</dbReference>
<dbReference type="PANTHER" id="PTHR40866:SF1">
    <property type="entry name" value="BED-TYPE DOMAIN-CONTAINING PROTEIN"/>
    <property type="match status" value="1"/>
</dbReference>
<sequence length="314" mass="34729">MFDGWTCFLEHYVALFAVFWHDKQLKQTLLAIALVEEGDLTAQSHCAFMRNILSIFHQSESSLAFLIGDNCTTNQAAATNLGVPLIGCASHRFNLAVNSYLEEHKTTVDAVSALMAALRTRDSLELYVRIRDEIKQVDAVFDLIPKAAMHRKIGALLGDLQVFNSVTIKLQSEDLSRADVRVLFDSVLQRFPSLTSKLGVTASIVHSPGFEAATVKVINGETGRLTTSERKAIKRFEVTTSPGLTGMKRKNGAKNGEEKTEEDEDFATVVLRAKRASAVAQRPSQYCQLLVELPPTSNRCERLFSQAKLVLSPQ</sequence>
<name>A0A081A9P9_PHYNI</name>
<dbReference type="AlphaFoldDB" id="A0A081A9P9"/>
<feature type="region of interest" description="Disordered" evidence="1">
    <location>
        <begin position="244"/>
        <end position="263"/>
    </location>
</feature>
<dbReference type="InterPro" id="IPR012337">
    <property type="entry name" value="RNaseH-like_sf"/>
</dbReference>
<organism evidence="2 3">
    <name type="scientific">Phytophthora nicotianae P1976</name>
    <dbReference type="NCBI Taxonomy" id="1317066"/>
    <lineage>
        <taxon>Eukaryota</taxon>
        <taxon>Sar</taxon>
        <taxon>Stramenopiles</taxon>
        <taxon>Oomycota</taxon>
        <taxon>Peronosporomycetes</taxon>
        <taxon>Peronosporales</taxon>
        <taxon>Peronosporaceae</taxon>
        <taxon>Phytophthora</taxon>
    </lineage>
</organism>
<dbReference type="SUPFAM" id="SSF53098">
    <property type="entry name" value="Ribonuclease H-like"/>
    <property type="match status" value="1"/>
</dbReference>
<evidence type="ECO:0000256" key="1">
    <source>
        <dbReference type="SAM" id="MobiDB-lite"/>
    </source>
</evidence>
<reference evidence="2 3" key="1">
    <citation type="submission" date="2013-11" db="EMBL/GenBank/DDBJ databases">
        <title>The Genome Sequence of Phytophthora parasitica P1976.</title>
        <authorList>
            <consortium name="The Broad Institute Genomics Platform"/>
            <person name="Russ C."/>
            <person name="Tyler B."/>
            <person name="Panabieres F."/>
            <person name="Shan W."/>
            <person name="Tripathy S."/>
            <person name="Grunwald N."/>
            <person name="Machado M."/>
            <person name="Johnson C.S."/>
            <person name="Walker B."/>
            <person name="Young S."/>
            <person name="Zeng Q."/>
            <person name="Gargeya S."/>
            <person name="Fitzgerald M."/>
            <person name="Haas B."/>
            <person name="Abouelleil A."/>
            <person name="Allen A.W."/>
            <person name="Alvarado L."/>
            <person name="Arachchi H.M."/>
            <person name="Berlin A.M."/>
            <person name="Chapman S.B."/>
            <person name="Gainer-Dewar J."/>
            <person name="Goldberg J."/>
            <person name="Griggs A."/>
            <person name="Gujja S."/>
            <person name="Hansen M."/>
            <person name="Howarth C."/>
            <person name="Imamovic A."/>
            <person name="Ireland A."/>
            <person name="Larimer J."/>
            <person name="McCowan C."/>
            <person name="Murphy C."/>
            <person name="Pearson M."/>
            <person name="Poon T.W."/>
            <person name="Priest M."/>
            <person name="Roberts A."/>
            <person name="Saif S."/>
            <person name="Shea T."/>
            <person name="Sisk P."/>
            <person name="Sykes S."/>
            <person name="Wortman J."/>
            <person name="Nusbaum C."/>
            <person name="Birren B."/>
        </authorList>
    </citation>
    <scope>NUCLEOTIDE SEQUENCE [LARGE SCALE GENOMIC DNA]</scope>
    <source>
        <strain evidence="2 3">P1976</strain>
    </source>
</reference>
<evidence type="ECO:0008006" key="4">
    <source>
        <dbReference type="Google" id="ProtNLM"/>
    </source>
</evidence>
<dbReference type="PANTHER" id="PTHR40866">
    <property type="entry name" value="BED-TYPE DOMAIN-CONTAINING PROTEIN"/>
    <property type="match status" value="1"/>
</dbReference>
<evidence type="ECO:0000313" key="3">
    <source>
        <dbReference type="Proteomes" id="UP000028582"/>
    </source>
</evidence>
<dbReference type="EMBL" id="ANJA01001644">
    <property type="protein sequence ID" value="ETO75610.1"/>
    <property type="molecule type" value="Genomic_DNA"/>
</dbReference>
<dbReference type="OrthoDB" id="109873at2759"/>
<evidence type="ECO:0000313" key="2">
    <source>
        <dbReference type="EMBL" id="ETO75610.1"/>
    </source>
</evidence>
<gene>
    <name evidence="2" type="ORF">F444_08842</name>
</gene>
<protein>
    <recommendedName>
        <fullName evidence="4">HAT C-terminal dimerisation domain-containing protein</fullName>
    </recommendedName>
</protein>
<accession>A0A081A9P9</accession>
<comment type="caution">
    <text evidence="2">The sequence shown here is derived from an EMBL/GenBank/DDBJ whole genome shotgun (WGS) entry which is preliminary data.</text>
</comment>
<proteinExistence type="predicted"/>